<reference evidence="3 4" key="1">
    <citation type="submission" date="2018-10" db="EMBL/GenBank/DDBJ databases">
        <title>Genomic Encyclopedia of Type Strains, Phase IV (KMG-IV): sequencing the most valuable type-strain genomes for metagenomic binning, comparative biology and taxonomic classification.</title>
        <authorList>
            <person name="Goeker M."/>
        </authorList>
    </citation>
    <scope>NUCLEOTIDE SEQUENCE [LARGE SCALE GENOMIC DNA]</scope>
    <source>
        <strain evidence="3 4">DSM 23229</strain>
    </source>
</reference>
<evidence type="ECO:0000313" key="4">
    <source>
        <dbReference type="Proteomes" id="UP000281975"/>
    </source>
</evidence>
<dbReference type="OrthoDB" id="1523398at2"/>
<evidence type="ECO:0000256" key="1">
    <source>
        <dbReference type="ARBA" id="ARBA00023002"/>
    </source>
</evidence>
<organism evidence="3 4">
    <name type="scientific">Kushneria sinocarnis</name>
    <dbReference type="NCBI Taxonomy" id="595502"/>
    <lineage>
        <taxon>Bacteria</taxon>
        <taxon>Pseudomonadati</taxon>
        <taxon>Pseudomonadota</taxon>
        <taxon>Gammaproteobacteria</taxon>
        <taxon>Oceanospirillales</taxon>
        <taxon>Halomonadaceae</taxon>
        <taxon>Kushneria</taxon>
    </lineage>
</organism>
<dbReference type="PANTHER" id="PTHR14239">
    <property type="entry name" value="DUDULIN-RELATED"/>
    <property type="match status" value="1"/>
</dbReference>
<accession>A0A420WZE7</accession>
<protein>
    <recommendedName>
        <fullName evidence="2">Pyrroline-5-carboxylate reductase catalytic N-terminal domain-containing protein</fullName>
    </recommendedName>
</protein>
<dbReference type="EMBL" id="RBIN01000002">
    <property type="protein sequence ID" value="RKR06711.1"/>
    <property type="molecule type" value="Genomic_DNA"/>
</dbReference>
<sequence length="219" mass="23361">MKIGVLGIGLMGSKLGVLLARAGHEVILSYSRRTAKLEELARRGGASARAGTPAEAVRESDVILLAVHWSRLDDVLAQAGDPSGKIVVTCCVPLDATDTELVVGHHDSGAEQIARRLANASVAAAFQTTPSESFQPVFEAREAGLKPSCVYCGDDTRAKRAAAEMIAAIGFEPVDAGPLQVARYTEPFALLTAQLAYGTGDGPDWTYRFARFERLFERS</sequence>
<comment type="caution">
    <text evidence="3">The sequence shown here is derived from an EMBL/GenBank/DDBJ whole genome shotgun (WGS) entry which is preliminary data.</text>
</comment>
<evidence type="ECO:0000259" key="2">
    <source>
        <dbReference type="Pfam" id="PF03807"/>
    </source>
</evidence>
<dbReference type="AlphaFoldDB" id="A0A420WZE7"/>
<dbReference type="Proteomes" id="UP000281975">
    <property type="component" value="Unassembled WGS sequence"/>
</dbReference>
<dbReference type="Pfam" id="PF03807">
    <property type="entry name" value="F420_oxidored"/>
    <property type="match status" value="1"/>
</dbReference>
<dbReference type="Gene3D" id="3.40.50.720">
    <property type="entry name" value="NAD(P)-binding Rossmann-like Domain"/>
    <property type="match status" value="1"/>
</dbReference>
<dbReference type="InterPro" id="IPR028939">
    <property type="entry name" value="P5C_Rdtase_cat_N"/>
</dbReference>
<dbReference type="InterPro" id="IPR036291">
    <property type="entry name" value="NAD(P)-bd_dom_sf"/>
</dbReference>
<gene>
    <name evidence="3" type="ORF">C7446_0704</name>
</gene>
<dbReference type="RefSeq" id="WP_121171334.1">
    <property type="nucleotide sequence ID" value="NZ_RBIN01000002.1"/>
</dbReference>
<dbReference type="GO" id="GO:0016491">
    <property type="term" value="F:oxidoreductase activity"/>
    <property type="evidence" value="ECO:0007669"/>
    <property type="project" value="UniProtKB-KW"/>
</dbReference>
<keyword evidence="1" id="KW-0560">Oxidoreductase</keyword>
<name>A0A420WZE7_9GAMM</name>
<dbReference type="InterPro" id="IPR051267">
    <property type="entry name" value="STEAP_metalloreductase"/>
</dbReference>
<evidence type="ECO:0000313" key="3">
    <source>
        <dbReference type="EMBL" id="RKR06711.1"/>
    </source>
</evidence>
<dbReference type="SUPFAM" id="SSF51735">
    <property type="entry name" value="NAD(P)-binding Rossmann-fold domains"/>
    <property type="match status" value="1"/>
</dbReference>
<keyword evidence="4" id="KW-1185">Reference proteome</keyword>
<proteinExistence type="predicted"/>
<feature type="domain" description="Pyrroline-5-carboxylate reductase catalytic N-terminal" evidence="2">
    <location>
        <begin position="2"/>
        <end position="92"/>
    </location>
</feature>